<feature type="transmembrane region" description="Helical" evidence="7">
    <location>
        <begin position="295"/>
        <end position="315"/>
    </location>
</feature>
<reference evidence="9 10" key="1">
    <citation type="submission" date="2017-07" db="EMBL/GenBank/DDBJ databases">
        <title>Amycolatopsis antarcticus sp. nov., isolated from the surface of an Antarcticus brown macroalga.</title>
        <authorList>
            <person name="Wang J."/>
            <person name="Leiva S."/>
            <person name="Huang J."/>
            <person name="Huang Y."/>
        </authorList>
    </citation>
    <scope>NUCLEOTIDE SEQUENCE [LARGE SCALE GENOMIC DNA]</scope>
    <source>
        <strain evidence="9 10">AU-G6</strain>
    </source>
</reference>
<dbReference type="Pfam" id="PF19053">
    <property type="entry name" value="EccD"/>
    <property type="match status" value="1"/>
</dbReference>
<proteinExistence type="inferred from homology"/>
<feature type="transmembrane region" description="Helical" evidence="7">
    <location>
        <begin position="236"/>
        <end position="259"/>
    </location>
</feature>
<keyword evidence="6 7" id="KW-0472">Membrane</keyword>
<feature type="transmembrane region" description="Helical" evidence="7">
    <location>
        <begin position="352"/>
        <end position="369"/>
    </location>
</feature>
<dbReference type="EMBL" id="NKYE01000009">
    <property type="protein sequence ID" value="OZM72134.1"/>
    <property type="molecule type" value="Genomic_DNA"/>
</dbReference>
<protein>
    <submittedName>
        <fullName evidence="9">Type VII secretion integral membrane protein EccD</fullName>
    </submittedName>
</protein>
<feature type="transmembrane region" description="Helical" evidence="7">
    <location>
        <begin position="375"/>
        <end position="395"/>
    </location>
</feature>
<dbReference type="Pfam" id="PF08817">
    <property type="entry name" value="YukD"/>
    <property type="match status" value="1"/>
</dbReference>
<dbReference type="InterPro" id="IPR024962">
    <property type="entry name" value="YukD-like"/>
</dbReference>
<dbReference type="InParanoid" id="A0A263D0Y9"/>
<keyword evidence="4 7" id="KW-0812">Transmembrane</keyword>
<evidence type="ECO:0000256" key="1">
    <source>
        <dbReference type="ARBA" id="ARBA00004651"/>
    </source>
</evidence>
<gene>
    <name evidence="9" type="primary">eccD</name>
    <name evidence="9" type="ORF">CFN78_16475</name>
</gene>
<evidence type="ECO:0000256" key="2">
    <source>
        <dbReference type="ARBA" id="ARBA00006162"/>
    </source>
</evidence>
<feature type="transmembrane region" description="Helical" evidence="7">
    <location>
        <begin position="321"/>
        <end position="340"/>
    </location>
</feature>
<dbReference type="NCBIfam" id="TIGR03920">
    <property type="entry name" value="T7SS_EccD"/>
    <property type="match status" value="1"/>
</dbReference>
<keyword evidence="3" id="KW-1003">Cell membrane</keyword>
<feature type="transmembrane region" description="Helical" evidence="7">
    <location>
        <begin position="208"/>
        <end position="230"/>
    </location>
</feature>
<feature type="transmembrane region" description="Helical" evidence="7">
    <location>
        <begin position="132"/>
        <end position="149"/>
    </location>
</feature>
<dbReference type="AlphaFoldDB" id="A0A263D0Y9"/>
<keyword evidence="5 7" id="KW-1133">Transmembrane helix</keyword>
<dbReference type="Proteomes" id="UP000242444">
    <property type="component" value="Unassembled WGS sequence"/>
</dbReference>
<evidence type="ECO:0000256" key="6">
    <source>
        <dbReference type="ARBA" id="ARBA00023136"/>
    </source>
</evidence>
<feature type="transmembrane region" description="Helical" evidence="7">
    <location>
        <begin position="156"/>
        <end position="175"/>
    </location>
</feature>
<feature type="transmembrane region" description="Helical" evidence="7">
    <location>
        <begin position="181"/>
        <end position="201"/>
    </location>
</feature>
<dbReference type="PIRSF" id="PIRSF017804">
    <property type="entry name" value="Secretion_EccD1"/>
    <property type="match status" value="1"/>
</dbReference>
<dbReference type="Gene3D" id="3.10.20.90">
    <property type="entry name" value="Phosphatidylinositol 3-kinase Catalytic Subunit, Chain A, domain 1"/>
    <property type="match status" value="1"/>
</dbReference>
<feature type="transmembrane region" description="Helical" evidence="7">
    <location>
        <begin position="103"/>
        <end position="126"/>
    </location>
</feature>
<evidence type="ECO:0000256" key="3">
    <source>
        <dbReference type="ARBA" id="ARBA00022475"/>
    </source>
</evidence>
<dbReference type="InterPro" id="IPR044049">
    <property type="entry name" value="EccD_transm"/>
</dbReference>
<dbReference type="GO" id="GO:0005886">
    <property type="term" value="C:plasma membrane"/>
    <property type="evidence" value="ECO:0007669"/>
    <property type="project" value="UniProtKB-SubCell"/>
</dbReference>
<keyword evidence="10" id="KW-1185">Reference proteome</keyword>
<sequence length="440" mass="45536">MTVTSPFGSADLAVPVGVPLAGLLPVLVWHTVPEAERGSGWVLQRLGGAPLDLECTVGSADLREGEQLHLRPVHDTLPELAYDDLPDGLAESIRARRELWRPLFTKVACLLAAVVMAVIVAVGLVAAVRNPVPHLVLAGLALTGTYGLVRKRDQPVLGMLLTGIAALFAAGAGIVTAPDDVSAFLLAIAGVAAACAVGAAIMMQVRRAVTVLGGVVLTGLWLGLLVLLVTEGGVTPLGAAGAVVTGGFVVLVGCSRFALRMARVQGPQLPRTAEELQQDIDPEPADTVRTRARWAAGYVTMFVSSASLVIVLGVGEVLSHPGWAPLVFIGLVATALMTRARGFVPAAQRGPVLLAGAVSALGLYAKALLGAGSLMFWLLIALGVLAVVALLAASVRLMSRAPVPMWRRVGDVLEVVTVVAIVPMLGQLFGLYSFFRGLGG</sequence>
<evidence type="ECO:0000256" key="4">
    <source>
        <dbReference type="ARBA" id="ARBA00022692"/>
    </source>
</evidence>
<evidence type="ECO:0000256" key="5">
    <source>
        <dbReference type="ARBA" id="ARBA00022989"/>
    </source>
</evidence>
<comment type="caution">
    <text evidence="9">The sequence shown here is derived from an EMBL/GenBank/DDBJ whole genome shotgun (WGS) entry which is preliminary data.</text>
</comment>
<comment type="similarity">
    <text evidence="2">Belongs to the EccD/Snm4 family.</text>
</comment>
<dbReference type="InterPro" id="IPR006707">
    <property type="entry name" value="T7SS_EccD"/>
</dbReference>
<feature type="transmembrane region" description="Helical" evidence="7">
    <location>
        <begin position="12"/>
        <end position="32"/>
    </location>
</feature>
<evidence type="ECO:0000259" key="8">
    <source>
        <dbReference type="Pfam" id="PF19053"/>
    </source>
</evidence>
<evidence type="ECO:0000256" key="7">
    <source>
        <dbReference type="SAM" id="Phobius"/>
    </source>
</evidence>
<comment type="subcellular location">
    <subcellularLocation>
        <location evidence="1">Cell membrane</location>
        <topology evidence="1">Multi-pass membrane protein</topology>
    </subcellularLocation>
</comment>
<accession>A0A263D0Y9</accession>
<name>A0A263D0Y9_9PSEU</name>
<evidence type="ECO:0000313" key="9">
    <source>
        <dbReference type="EMBL" id="OZM72134.1"/>
    </source>
</evidence>
<evidence type="ECO:0000313" key="10">
    <source>
        <dbReference type="Proteomes" id="UP000242444"/>
    </source>
</evidence>
<feature type="transmembrane region" description="Helical" evidence="7">
    <location>
        <begin position="415"/>
        <end position="435"/>
    </location>
</feature>
<feature type="domain" description="EccD-like transmembrane" evidence="8">
    <location>
        <begin position="106"/>
        <end position="438"/>
    </location>
</feature>
<organism evidence="9 10">
    <name type="scientific">Amycolatopsis antarctica</name>
    <dbReference type="NCBI Taxonomy" id="1854586"/>
    <lineage>
        <taxon>Bacteria</taxon>
        <taxon>Bacillati</taxon>
        <taxon>Actinomycetota</taxon>
        <taxon>Actinomycetes</taxon>
        <taxon>Pseudonocardiales</taxon>
        <taxon>Pseudonocardiaceae</taxon>
        <taxon>Amycolatopsis</taxon>
    </lineage>
</organism>